<evidence type="ECO:0000313" key="3">
    <source>
        <dbReference type="Proteomes" id="UP001218188"/>
    </source>
</evidence>
<dbReference type="Proteomes" id="UP001218188">
    <property type="component" value="Unassembled WGS sequence"/>
</dbReference>
<feature type="region of interest" description="Disordered" evidence="1">
    <location>
        <begin position="211"/>
        <end position="230"/>
    </location>
</feature>
<evidence type="ECO:0000256" key="1">
    <source>
        <dbReference type="SAM" id="MobiDB-lite"/>
    </source>
</evidence>
<comment type="caution">
    <text evidence="2">The sequence shown here is derived from an EMBL/GenBank/DDBJ whole genome shotgun (WGS) entry which is preliminary data.</text>
</comment>
<feature type="region of interest" description="Disordered" evidence="1">
    <location>
        <begin position="289"/>
        <end position="319"/>
    </location>
</feature>
<keyword evidence="3" id="KW-1185">Reference proteome</keyword>
<protein>
    <submittedName>
        <fullName evidence="2">Uncharacterized protein</fullName>
    </submittedName>
</protein>
<feature type="compositionally biased region" description="Polar residues" evidence="1">
    <location>
        <begin position="18"/>
        <end position="27"/>
    </location>
</feature>
<feature type="compositionally biased region" description="Basic and acidic residues" evidence="1">
    <location>
        <begin position="32"/>
        <end position="42"/>
    </location>
</feature>
<feature type="region of interest" description="Disordered" evidence="1">
    <location>
        <begin position="1"/>
        <end position="43"/>
    </location>
</feature>
<dbReference type="AlphaFoldDB" id="A0AAD6S2A4"/>
<name>A0AAD6S2A4_9AGAR</name>
<proteinExistence type="predicted"/>
<gene>
    <name evidence="2" type="ORF">C8F04DRAFT_1321415</name>
</gene>
<sequence>MSDPPTIRDTPDPAIPVQPNTTISNLIPPNKLGEEESAKTEVPEAVGNVTIHRGSRRRVKPIPPDVLILHGANAKAIPTAHAEEHPIAPPPATAASTPVESEGRWLKDTPPPLRGRKVPNISPVDTSDCAPSVAGKPKKRAGGKDRIRPRATQSATIRAYSSAAPTTECLAMLDAICDRLRVHHELLGAGDDETSFSTIVTRSVVDPVKTLTKQLPPSTSTPSPSTGAPNYAKVVASTARASPRPKPRQPPFTKESEERILSPVVQKTLSRSLTRTWCRWGSRNFVRAEASGRGGGPVHFPSAGQGGSGDSNETVGANGAGSAAGGGALFQWWSTASYKWNAIPFAAAGSEEEVCKEFEERNPDLGKVNGWSAAGFGAEAAYGGVDGAPLGVEGARRCGGDEREGDYGGWRTSGIPGVSPLEARAVLGVLPLQPYASTLQGEDDDVRRVRGRLTRSRLLRNADVRQLRGRHRADNPICPRRKQIAEELRLRAAELCEALDEHSSCRQQAN</sequence>
<accession>A0AAD6S2A4</accession>
<feature type="compositionally biased region" description="Low complexity" evidence="1">
    <location>
        <begin position="216"/>
        <end position="226"/>
    </location>
</feature>
<dbReference type="EMBL" id="JARJCM010000289">
    <property type="protein sequence ID" value="KAJ7019590.1"/>
    <property type="molecule type" value="Genomic_DNA"/>
</dbReference>
<feature type="region of interest" description="Disordered" evidence="1">
    <location>
        <begin position="235"/>
        <end position="259"/>
    </location>
</feature>
<feature type="region of interest" description="Disordered" evidence="1">
    <location>
        <begin position="84"/>
        <end position="154"/>
    </location>
</feature>
<evidence type="ECO:0000313" key="2">
    <source>
        <dbReference type="EMBL" id="KAJ7019590.1"/>
    </source>
</evidence>
<organism evidence="2 3">
    <name type="scientific">Mycena alexandri</name>
    <dbReference type="NCBI Taxonomy" id="1745969"/>
    <lineage>
        <taxon>Eukaryota</taxon>
        <taxon>Fungi</taxon>
        <taxon>Dikarya</taxon>
        <taxon>Basidiomycota</taxon>
        <taxon>Agaricomycotina</taxon>
        <taxon>Agaricomycetes</taxon>
        <taxon>Agaricomycetidae</taxon>
        <taxon>Agaricales</taxon>
        <taxon>Marasmiineae</taxon>
        <taxon>Mycenaceae</taxon>
        <taxon>Mycena</taxon>
    </lineage>
</organism>
<reference evidence="2" key="1">
    <citation type="submission" date="2023-03" db="EMBL/GenBank/DDBJ databases">
        <title>Massive genome expansion in bonnet fungi (Mycena s.s.) driven by repeated elements and novel gene families across ecological guilds.</title>
        <authorList>
            <consortium name="Lawrence Berkeley National Laboratory"/>
            <person name="Harder C.B."/>
            <person name="Miyauchi S."/>
            <person name="Viragh M."/>
            <person name="Kuo A."/>
            <person name="Thoen E."/>
            <person name="Andreopoulos B."/>
            <person name="Lu D."/>
            <person name="Skrede I."/>
            <person name="Drula E."/>
            <person name="Henrissat B."/>
            <person name="Morin E."/>
            <person name="Kohler A."/>
            <person name="Barry K."/>
            <person name="LaButti K."/>
            <person name="Morin E."/>
            <person name="Salamov A."/>
            <person name="Lipzen A."/>
            <person name="Mereny Z."/>
            <person name="Hegedus B."/>
            <person name="Baldrian P."/>
            <person name="Stursova M."/>
            <person name="Weitz H."/>
            <person name="Taylor A."/>
            <person name="Grigoriev I.V."/>
            <person name="Nagy L.G."/>
            <person name="Martin F."/>
            <person name="Kauserud H."/>
        </authorList>
    </citation>
    <scope>NUCLEOTIDE SEQUENCE</scope>
    <source>
        <strain evidence="2">CBHHK200</strain>
    </source>
</reference>